<name>A0A4R3VC88_9BURK</name>
<protein>
    <submittedName>
        <fullName evidence="3">Tripartite ATP-independent transporter DctP family solute receptor</fullName>
    </submittedName>
</protein>
<feature type="chain" id="PRO_5020391538" evidence="2">
    <location>
        <begin position="30"/>
        <end position="343"/>
    </location>
</feature>
<dbReference type="NCBIfam" id="TIGR00787">
    <property type="entry name" value="dctP"/>
    <property type="match status" value="1"/>
</dbReference>
<dbReference type="GO" id="GO:0030246">
    <property type="term" value="F:carbohydrate binding"/>
    <property type="evidence" value="ECO:0007669"/>
    <property type="project" value="TreeGrafter"/>
</dbReference>
<dbReference type="PIRSF" id="PIRSF006470">
    <property type="entry name" value="DctB"/>
    <property type="match status" value="1"/>
</dbReference>
<dbReference type="GO" id="GO:0030288">
    <property type="term" value="C:outer membrane-bounded periplasmic space"/>
    <property type="evidence" value="ECO:0007669"/>
    <property type="project" value="InterPro"/>
</dbReference>
<dbReference type="Gene3D" id="3.40.190.170">
    <property type="entry name" value="Bacterial extracellular solute-binding protein, family 7"/>
    <property type="match status" value="1"/>
</dbReference>
<dbReference type="OrthoDB" id="9794826at2"/>
<dbReference type="Proteomes" id="UP000294692">
    <property type="component" value="Unassembled WGS sequence"/>
</dbReference>
<dbReference type="CDD" id="cd13679">
    <property type="entry name" value="PBP2_TRAP_YiaO_like"/>
    <property type="match status" value="1"/>
</dbReference>
<dbReference type="InterPro" id="IPR018389">
    <property type="entry name" value="DctP_fam"/>
</dbReference>
<dbReference type="GO" id="GO:0055085">
    <property type="term" value="P:transmembrane transport"/>
    <property type="evidence" value="ECO:0007669"/>
    <property type="project" value="InterPro"/>
</dbReference>
<dbReference type="PANTHER" id="PTHR33376:SF2">
    <property type="entry name" value="DICARBOXYLATE-BINDING PERIPLASMIC PROTEIN"/>
    <property type="match status" value="1"/>
</dbReference>
<dbReference type="InterPro" id="IPR038404">
    <property type="entry name" value="TRAP_DctP_sf"/>
</dbReference>
<feature type="signal peptide" evidence="2">
    <location>
        <begin position="1"/>
        <end position="29"/>
    </location>
</feature>
<evidence type="ECO:0000256" key="1">
    <source>
        <dbReference type="ARBA" id="ARBA00022729"/>
    </source>
</evidence>
<accession>A0A4R3VC88</accession>
<dbReference type="InterPro" id="IPR004682">
    <property type="entry name" value="TRAP_DctP"/>
</dbReference>
<organism evidence="3 4">
    <name type="scientific">Paracandidimonas soli</name>
    <dbReference type="NCBI Taxonomy" id="1917182"/>
    <lineage>
        <taxon>Bacteria</taxon>
        <taxon>Pseudomonadati</taxon>
        <taxon>Pseudomonadota</taxon>
        <taxon>Betaproteobacteria</taxon>
        <taxon>Burkholderiales</taxon>
        <taxon>Alcaligenaceae</taxon>
        <taxon>Paracandidimonas</taxon>
    </lineage>
</organism>
<evidence type="ECO:0000256" key="2">
    <source>
        <dbReference type="SAM" id="SignalP"/>
    </source>
</evidence>
<keyword evidence="3" id="KW-0675">Receptor</keyword>
<evidence type="ECO:0000313" key="4">
    <source>
        <dbReference type="Proteomes" id="UP000294692"/>
    </source>
</evidence>
<dbReference type="NCBIfam" id="NF037995">
    <property type="entry name" value="TRAP_S1"/>
    <property type="match status" value="1"/>
</dbReference>
<proteinExistence type="predicted"/>
<evidence type="ECO:0000313" key="3">
    <source>
        <dbReference type="EMBL" id="TCV01423.1"/>
    </source>
</evidence>
<dbReference type="RefSeq" id="WP_132473939.1">
    <property type="nucleotide sequence ID" value="NZ_JBHRVM010000001.1"/>
</dbReference>
<dbReference type="AlphaFoldDB" id="A0A4R3VC88"/>
<dbReference type="Pfam" id="PF03480">
    <property type="entry name" value="DctP"/>
    <property type="match status" value="1"/>
</dbReference>
<keyword evidence="1 2" id="KW-0732">Signal</keyword>
<sequence length="343" mass="37518">MKMHRKTWLRTIAALTMAAVVGGAAPAWSQEIKAKLGTSLPDSHPQTMGARKFAELVEQKSDGRIKIAVFSNGQLGSDQQMQAALRGGTQEFTVPSTATLANLDKSFGIIGMPFSFASEAQADAVLDGPFGQSLLDRLPAVGMVGLAFWENGFRNLTNSRRPVERVEDIRGLKVRTMQNTLYIDMFNGLGANAVPLAVTELFTALETRAVDGQENPYTVVHAQKFYDVQKYLSTTGHAYDALVLVASGKFWDRLSESDRQLLREVAREATLYQRQTSRELNAKLREELVGLGMQINDVAPEERERMREALQGVIDKHAAVSGADVTEQFRQALAASSQAGGAK</sequence>
<dbReference type="PANTHER" id="PTHR33376">
    <property type="match status" value="1"/>
</dbReference>
<dbReference type="EMBL" id="SMBX01000002">
    <property type="protein sequence ID" value="TCV01423.1"/>
    <property type="molecule type" value="Genomic_DNA"/>
</dbReference>
<comment type="caution">
    <text evidence="3">The sequence shown here is derived from an EMBL/GenBank/DDBJ whole genome shotgun (WGS) entry which is preliminary data.</text>
</comment>
<gene>
    <name evidence="3" type="ORF">EV686_102135</name>
</gene>
<keyword evidence="4" id="KW-1185">Reference proteome</keyword>
<reference evidence="3 4" key="1">
    <citation type="submission" date="2019-03" db="EMBL/GenBank/DDBJ databases">
        <title>Genomic Encyclopedia of Type Strains, Phase IV (KMG-IV): sequencing the most valuable type-strain genomes for metagenomic binning, comparative biology and taxonomic classification.</title>
        <authorList>
            <person name="Goeker M."/>
        </authorList>
    </citation>
    <scope>NUCLEOTIDE SEQUENCE [LARGE SCALE GENOMIC DNA]</scope>
    <source>
        <strain evidence="3 4">DSM 100048</strain>
    </source>
</reference>